<dbReference type="PROSITE" id="PS00198">
    <property type="entry name" value="4FE4S_FER_1"/>
    <property type="match status" value="2"/>
</dbReference>
<dbReference type="Pfam" id="PF04432">
    <property type="entry name" value="FrhB_FdhB_C"/>
    <property type="match status" value="1"/>
</dbReference>
<dbReference type="InterPro" id="IPR007525">
    <property type="entry name" value="FrhB_FdhB_C"/>
</dbReference>
<evidence type="ECO:0000259" key="4">
    <source>
        <dbReference type="PROSITE" id="PS51379"/>
    </source>
</evidence>
<dbReference type="AlphaFoldDB" id="A0A9D1JCA1"/>
<gene>
    <name evidence="5" type="ORF">IAC96_01175</name>
</gene>
<dbReference type="Proteomes" id="UP000824201">
    <property type="component" value="Unassembled WGS sequence"/>
</dbReference>
<evidence type="ECO:0000256" key="1">
    <source>
        <dbReference type="ARBA" id="ARBA00022723"/>
    </source>
</evidence>
<keyword evidence="2" id="KW-0408">Iron</keyword>
<name>A0A9D1JCA1_9FIRM</name>
<dbReference type="SUPFAM" id="SSF54862">
    <property type="entry name" value="4Fe-4S ferredoxins"/>
    <property type="match status" value="1"/>
</dbReference>
<protein>
    <submittedName>
        <fullName evidence="5">Coenzyme F420 hydrogenase/dehydrogenase, beta subunit C-terminal domain</fullName>
    </submittedName>
</protein>
<dbReference type="GO" id="GO:0051536">
    <property type="term" value="F:iron-sulfur cluster binding"/>
    <property type="evidence" value="ECO:0007669"/>
    <property type="project" value="UniProtKB-KW"/>
</dbReference>
<comment type="caution">
    <text evidence="5">The sequence shown here is derived from an EMBL/GenBank/DDBJ whole genome shotgun (WGS) entry which is preliminary data.</text>
</comment>
<feature type="domain" description="4Fe-4S ferredoxin-type" evidence="4">
    <location>
        <begin position="4"/>
        <end position="33"/>
    </location>
</feature>
<evidence type="ECO:0000313" key="5">
    <source>
        <dbReference type="EMBL" id="HIR87540.1"/>
    </source>
</evidence>
<dbReference type="PROSITE" id="PS51379">
    <property type="entry name" value="4FE4S_FER_2"/>
    <property type="match status" value="2"/>
</dbReference>
<evidence type="ECO:0000256" key="2">
    <source>
        <dbReference type="ARBA" id="ARBA00023004"/>
    </source>
</evidence>
<dbReference type="PANTHER" id="PTHR43193">
    <property type="match status" value="1"/>
</dbReference>
<dbReference type="InterPro" id="IPR017896">
    <property type="entry name" value="4Fe4S_Fe-S-bd"/>
</dbReference>
<keyword evidence="1" id="KW-0479">Metal-binding</keyword>
<dbReference type="InterPro" id="IPR017900">
    <property type="entry name" value="4Fe4S_Fe_S_CS"/>
</dbReference>
<dbReference type="Gene3D" id="3.30.70.20">
    <property type="match status" value="1"/>
</dbReference>
<accession>A0A9D1JCA1</accession>
<reference evidence="5" key="2">
    <citation type="journal article" date="2021" name="PeerJ">
        <title>Extensive microbial diversity within the chicken gut microbiome revealed by metagenomics and culture.</title>
        <authorList>
            <person name="Gilroy R."/>
            <person name="Ravi A."/>
            <person name="Getino M."/>
            <person name="Pursley I."/>
            <person name="Horton D.L."/>
            <person name="Alikhan N.F."/>
            <person name="Baker D."/>
            <person name="Gharbi K."/>
            <person name="Hall N."/>
            <person name="Watson M."/>
            <person name="Adriaenssens E.M."/>
            <person name="Foster-Nyarko E."/>
            <person name="Jarju S."/>
            <person name="Secka A."/>
            <person name="Antonio M."/>
            <person name="Oren A."/>
            <person name="Chaudhuri R.R."/>
            <person name="La Ragione R."/>
            <person name="Hildebrand F."/>
            <person name="Pallen M.J."/>
        </authorList>
    </citation>
    <scope>NUCLEOTIDE SEQUENCE</scope>
    <source>
        <strain evidence="5">ChiW13-3771</strain>
    </source>
</reference>
<dbReference type="EMBL" id="DVHN01000007">
    <property type="protein sequence ID" value="HIR87540.1"/>
    <property type="molecule type" value="Genomic_DNA"/>
</dbReference>
<dbReference type="GO" id="GO:0046872">
    <property type="term" value="F:metal ion binding"/>
    <property type="evidence" value="ECO:0007669"/>
    <property type="project" value="UniProtKB-KW"/>
</dbReference>
<proteinExistence type="predicted"/>
<feature type="domain" description="4Fe-4S ferredoxin-type" evidence="4">
    <location>
        <begin position="38"/>
        <end position="65"/>
    </location>
</feature>
<evidence type="ECO:0000256" key="3">
    <source>
        <dbReference type="ARBA" id="ARBA00023014"/>
    </source>
</evidence>
<dbReference type="PANTHER" id="PTHR43193:SF2">
    <property type="entry name" value="POLYFERREDOXIN PROTEIN FWDF"/>
    <property type="match status" value="1"/>
</dbReference>
<reference evidence="5" key="1">
    <citation type="submission" date="2020-10" db="EMBL/GenBank/DDBJ databases">
        <authorList>
            <person name="Gilroy R."/>
        </authorList>
    </citation>
    <scope>NUCLEOTIDE SEQUENCE</scope>
    <source>
        <strain evidence="5">ChiW13-3771</strain>
    </source>
</reference>
<dbReference type="InterPro" id="IPR052977">
    <property type="entry name" value="Polyferredoxin-like_ET"/>
</dbReference>
<sequence length="401" mass="45953">MSKTIEKIEKNQCTGCGLCSVKCPKQCVLMVEDEEGFRFPKIDSSKCVGCGLCLNTCPATTAADGLYSKYNRSYYCGIIKDNEVLIKSSSGGVFGVLAEYIIRNGGYVCGCIYTDEMEAIHILSNRKQDIEKMYGSKYVQSRVEHCFTEILDHLNSNEMILFTGTACQIAALRLFLDKDYSKLYCVEILCHGVPSPGLFRMYKKYLEKSLGGKIKDIRFRDKSRDGWGSEHRTHIIYEKQGKLYDKWPILPAYFSAFFYGLDLRESCYQCKFAKPERATDLTIGDFWGSWAKYKKRFKEGISVIGVNTEKGSDLFLNVSNCFTFLEYLSEKEAIVSNDNFTHSIKRPKERTAFLSDILKKGYSGLWLKTYFTWTCRKKTLVSIYGAFVPEKIRLKIHTIKR</sequence>
<dbReference type="Pfam" id="PF12838">
    <property type="entry name" value="Fer4_7"/>
    <property type="match status" value="1"/>
</dbReference>
<organism evidence="5 6">
    <name type="scientific">Candidatus Fimimorpha faecalis</name>
    <dbReference type="NCBI Taxonomy" id="2840824"/>
    <lineage>
        <taxon>Bacteria</taxon>
        <taxon>Bacillati</taxon>
        <taxon>Bacillota</taxon>
        <taxon>Clostridia</taxon>
        <taxon>Eubacteriales</taxon>
        <taxon>Candidatus Fimimorpha</taxon>
    </lineage>
</organism>
<keyword evidence="3" id="KW-0411">Iron-sulfur</keyword>
<evidence type="ECO:0000313" key="6">
    <source>
        <dbReference type="Proteomes" id="UP000824201"/>
    </source>
</evidence>